<dbReference type="EMBL" id="JASPKY010000143">
    <property type="protein sequence ID" value="KAK9730675.1"/>
    <property type="molecule type" value="Genomic_DNA"/>
</dbReference>
<gene>
    <name evidence="1" type="ORF">QE152_g14280</name>
</gene>
<evidence type="ECO:0000313" key="2">
    <source>
        <dbReference type="Proteomes" id="UP001458880"/>
    </source>
</evidence>
<reference evidence="1 2" key="1">
    <citation type="journal article" date="2024" name="BMC Genomics">
        <title>De novo assembly and annotation of Popillia japonica's genome with initial clues to its potential as an invasive pest.</title>
        <authorList>
            <person name="Cucini C."/>
            <person name="Boschi S."/>
            <person name="Funari R."/>
            <person name="Cardaioli E."/>
            <person name="Iannotti N."/>
            <person name="Marturano G."/>
            <person name="Paoli F."/>
            <person name="Bruttini M."/>
            <person name="Carapelli A."/>
            <person name="Frati F."/>
            <person name="Nardi F."/>
        </authorList>
    </citation>
    <scope>NUCLEOTIDE SEQUENCE [LARGE SCALE GENOMIC DNA]</scope>
    <source>
        <strain evidence="1">DMR45628</strain>
    </source>
</reference>
<sequence length="73" mass="7867">MSLLLFQLKGANVPNYGDAAINKFPLLPLVGNTFAAFQVDVLKWQGSDIWTGAIGETLWGGTSAEKRVEQTNG</sequence>
<protein>
    <submittedName>
        <fullName evidence="1">Uncharacterized protein</fullName>
    </submittedName>
</protein>
<proteinExistence type="predicted"/>
<evidence type="ECO:0000313" key="1">
    <source>
        <dbReference type="EMBL" id="KAK9730675.1"/>
    </source>
</evidence>
<dbReference type="Proteomes" id="UP001458880">
    <property type="component" value="Unassembled WGS sequence"/>
</dbReference>
<dbReference type="AlphaFoldDB" id="A0AAW1L9V5"/>
<organism evidence="1 2">
    <name type="scientific">Popillia japonica</name>
    <name type="common">Japanese beetle</name>
    <dbReference type="NCBI Taxonomy" id="7064"/>
    <lineage>
        <taxon>Eukaryota</taxon>
        <taxon>Metazoa</taxon>
        <taxon>Ecdysozoa</taxon>
        <taxon>Arthropoda</taxon>
        <taxon>Hexapoda</taxon>
        <taxon>Insecta</taxon>
        <taxon>Pterygota</taxon>
        <taxon>Neoptera</taxon>
        <taxon>Endopterygota</taxon>
        <taxon>Coleoptera</taxon>
        <taxon>Polyphaga</taxon>
        <taxon>Scarabaeiformia</taxon>
        <taxon>Scarabaeidae</taxon>
        <taxon>Rutelinae</taxon>
        <taxon>Popillia</taxon>
    </lineage>
</organism>
<accession>A0AAW1L9V5</accession>
<keyword evidence="2" id="KW-1185">Reference proteome</keyword>
<comment type="caution">
    <text evidence="1">The sequence shown here is derived from an EMBL/GenBank/DDBJ whole genome shotgun (WGS) entry which is preliminary data.</text>
</comment>
<name>A0AAW1L9V5_POPJA</name>